<dbReference type="InterPro" id="IPR041698">
    <property type="entry name" value="Methyltransf_25"/>
</dbReference>
<evidence type="ECO:0000313" key="4">
    <source>
        <dbReference type="EMBL" id="MFD2585699.1"/>
    </source>
</evidence>
<evidence type="ECO:0000256" key="2">
    <source>
        <dbReference type="ARBA" id="ARBA00022679"/>
    </source>
</evidence>
<evidence type="ECO:0000259" key="3">
    <source>
        <dbReference type="Pfam" id="PF13649"/>
    </source>
</evidence>
<keyword evidence="2" id="KW-0808">Transferase</keyword>
<keyword evidence="5" id="KW-1185">Reference proteome</keyword>
<evidence type="ECO:0000313" key="5">
    <source>
        <dbReference type="Proteomes" id="UP001597526"/>
    </source>
</evidence>
<dbReference type="RefSeq" id="WP_377765143.1">
    <property type="nucleotide sequence ID" value="NZ_JBHULB010000005.1"/>
</dbReference>
<dbReference type="SUPFAM" id="SSF53335">
    <property type="entry name" value="S-adenosyl-L-methionine-dependent methyltransferases"/>
    <property type="match status" value="1"/>
</dbReference>
<dbReference type="PANTHER" id="PTHR43861">
    <property type="entry name" value="TRANS-ACONITATE 2-METHYLTRANSFERASE-RELATED"/>
    <property type="match status" value="1"/>
</dbReference>
<reference evidence="5" key="1">
    <citation type="journal article" date="2019" name="Int. J. Syst. Evol. Microbiol.">
        <title>The Global Catalogue of Microorganisms (GCM) 10K type strain sequencing project: providing services to taxonomists for standard genome sequencing and annotation.</title>
        <authorList>
            <consortium name="The Broad Institute Genomics Platform"/>
            <consortium name="The Broad Institute Genome Sequencing Center for Infectious Disease"/>
            <person name="Wu L."/>
            <person name="Ma J."/>
        </authorList>
    </citation>
    <scope>NUCLEOTIDE SEQUENCE [LARGE SCALE GENOMIC DNA]</scope>
    <source>
        <strain evidence="5">KCTC 52368</strain>
    </source>
</reference>
<dbReference type="GO" id="GO:0008168">
    <property type="term" value="F:methyltransferase activity"/>
    <property type="evidence" value="ECO:0007669"/>
    <property type="project" value="UniProtKB-KW"/>
</dbReference>
<proteinExistence type="predicted"/>
<organism evidence="4 5">
    <name type="scientific">Croceitalea marina</name>
    <dbReference type="NCBI Taxonomy" id="1775166"/>
    <lineage>
        <taxon>Bacteria</taxon>
        <taxon>Pseudomonadati</taxon>
        <taxon>Bacteroidota</taxon>
        <taxon>Flavobacteriia</taxon>
        <taxon>Flavobacteriales</taxon>
        <taxon>Flavobacteriaceae</taxon>
        <taxon>Croceitalea</taxon>
    </lineage>
</organism>
<comment type="caution">
    <text evidence="4">The sequence shown here is derived from an EMBL/GenBank/DDBJ whole genome shotgun (WGS) entry which is preliminary data.</text>
</comment>
<dbReference type="Gene3D" id="2.20.130.10">
    <property type="entry name" value="CAC2371-like domains"/>
    <property type="match status" value="1"/>
</dbReference>
<dbReference type="EMBL" id="JBHULB010000005">
    <property type="protein sequence ID" value="MFD2585699.1"/>
    <property type="molecule type" value="Genomic_DNA"/>
</dbReference>
<dbReference type="Proteomes" id="UP001597526">
    <property type="component" value="Unassembled WGS sequence"/>
</dbReference>
<name>A0ABW5MVN5_9FLAO</name>
<dbReference type="Pfam" id="PF13649">
    <property type="entry name" value="Methyltransf_25"/>
    <property type="match status" value="1"/>
</dbReference>
<evidence type="ECO:0000256" key="1">
    <source>
        <dbReference type="ARBA" id="ARBA00022603"/>
    </source>
</evidence>
<keyword evidence="1 4" id="KW-0489">Methyltransferase</keyword>
<sequence length="247" mass="28101">MNSLYATELAQVYDTMYQSFIDYRKEYLFYSSLCEKHSSKSVIEFACGSGNLAQNFIKNFESYLGIDLSEDMLKIAASKVDPSLLEQGDMRNFKTEMKFDAAIITGRSTSYLTTALDFQNTLNSIKNLLNDGGILLFDCIDGSKFLPYIKQNPTVVHKARAKETSYYRKTSWYSKTSSNPDLIAWHSEYFKETKGGDILLGIDDTVFKVFGQEEVKRLLANCGFGTINVLERKTYAFDTFVIEAKKN</sequence>
<protein>
    <submittedName>
        <fullName evidence="4">Class I SAM-dependent DNA methyltransferase</fullName>
    </submittedName>
</protein>
<feature type="domain" description="Methyltransferase" evidence="3">
    <location>
        <begin position="42"/>
        <end position="133"/>
    </location>
</feature>
<accession>A0ABW5MVN5</accession>
<dbReference type="PANTHER" id="PTHR43861:SF1">
    <property type="entry name" value="TRANS-ACONITATE 2-METHYLTRANSFERASE"/>
    <property type="match status" value="1"/>
</dbReference>
<dbReference type="GO" id="GO:0032259">
    <property type="term" value="P:methylation"/>
    <property type="evidence" value="ECO:0007669"/>
    <property type="project" value="UniProtKB-KW"/>
</dbReference>
<dbReference type="Gene3D" id="3.40.50.150">
    <property type="entry name" value="Vaccinia Virus protein VP39"/>
    <property type="match status" value="1"/>
</dbReference>
<dbReference type="InterPro" id="IPR029063">
    <property type="entry name" value="SAM-dependent_MTases_sf"/>
</dbReference>
<gene>
    <name evidence="4" type="ORF">ACFSQJ_02080</name>
</gene>